<dbReference type="AlphaFoldDB" id="N4WB88"/>
<evidence type="ECO:0000256" key="1">
    <source>
        <dbReference type="ARBA" id="ARBA00022450"/>
    </source>
</evidence>
<keyword evidence="5" id="KW-1185">Reference proteome</keyword>
<feature type="domain" description="Carrier" evidence="3">
    <location>
        <begin position="1"/>
        <end position="76"/>
    </location>
</feature>
<evidence type="ECO:0000313" key="5">
    <source>
        <dbReference type="Proteomes" id="UP000012283"/>
    </source>
</evidence>
<dbReference type="PROSITE" id="PS00012">
    <property type="entry name" value="PHOSPHOPANTETHEINE"/>
    <property type="match status" value="1"/>
</dbReference>
<dbReference type="InterPro" id="IPR009081">
    <property type="entry name" value="PP-bd_ACP"/>
</dbReference>
<dbReference type="PROSITE" id="PS50075">
    <property type="entry name" value="CARRIER"/>
    <property type="match status" value="1"/>
</dbReference>
<accession>N4WB88</accession>
<evidence type="ECO:0000259" key="3">
    <source>
        <dbReference type="PROSITE" id="PS50075"/>
    </source>
</evidence>
<comment type="caution">
    <text evidence="4">The sequence shown here is derived from an EMBL/GenBank/DDBJ whole genome shotgun (WGS) entry which is preliminary data.</text>
</comment>
<dbReference type="RefSeq" id="WP_003466619.1">
    <property type="nucleotide sequence ID" value="NZ_APML01000019.1"/>
</dbReference>
<organism evidence="4 5">
    <name type="scientific">Gracilibacillus halophilus YIM-C55.5</name>
    <dbReference type="NCBI Taxonomy" id="1308866"/>
    <lineage>
        <taxon>Bacteria</taxon>
        <taxon>Bacillati</taxon>
        <taxon>Bacillota</taxon>
        <taxon>Bacilli</taxon>
        <taxon>Bacillales</taxon>
        <taxon>Bacillaceae</taxon>
        <taxon>Gracilibacillus</taxon>
    </lineage>
</organism>
<dbReference type="SUPFAM" id="SSF47336">
    <property type="entry name" value="ACP-like"/>
    <property type="match status" value="1"/>
</dbReference>
<sequence length="77" mass="8915">MDWSNYIHMLSNITNVPVNQLKTDTHFRNDLGIDSLHMVNIIMQLAEQTNGSFDHFVQAESLDTVGHVYQILQKEEQ</sequence>
<proteinExistence type="predicted"/>
<dbReference type="eggNOG" id="ENOG50308NU">
    <property type="taxonomic scope" value="Bacteria"/>
</dbReference>
<name>N4WB88_9BACI</name>
<dbReference type="InterPro" id="IPR036736">
    <property type="entry name" value="ACP-like_sf"/>
</dbReference>
<gene>
    <name evidence="4" type="ORF">J416_05988</name>
</gene>
<evidence type="ECO:0000256" key="2">
    <source>
        <dbReference type="ARBA" id="ARBA00022553"/>
    </source>
</evidence>
<reference evidence="4 5" key="1">
    <citation type="submission" date="2013-03" db="EMBL/GenBank/DDBJ databases">
        <title>Draft genome sequence of Gracibacillus halophilus YIM-C55.5, a moderately halophilic and thermophilic organism from the Xiaochaidamu salt lake.</title>
        <authorList>
            <person name="Sugumar T."/>
            <person name="Polireddy D.R."/>
            <person name="Antony A."/>
            <person name="Madhava Y.R."/>
            <person name="Sivakumar N."/>
        </authorList>
    </citation>
    <scope>NUCLEOTIDE SEQUENCE [LARGE SCALE GENOMIC DNA]</scope>
    <source>
        <strain evidence="4 5">YIM-C55.5</strain>
    </source>
</reference>
<dbReference type="Pfam" id="PF00550">
    <property type="entry name" value="PP-binding"/>
    <property type="match status" value="1"/>
</dbReference>
<dbReference type="OrthoDB" id="9804551at2"/>
<dbReference type="InterPro" id="IPR006162">
    <property type="entry name" value="Ppantetheine_attach_site"/>
</dbReference>
<keyword evidence="2" id="KW-0597">Phosphoprotein</keyword>
<dbReference type="STRING" id="1308866.J416_05988"/>
<evidence type="ECO:0000313" key="4">
    <source>
        <dbReference type="EMBL" id="ENH97538.1"/>
    </source>
</evidence>
<dbReference type="EMBL" id="APML01000019">
    <property type="protein sequence ID" value="ENH97538.1"/>
    <property type="molecule type" value="Genomic_DNA"/>
</dbReference>
<protein>
    <recommendedName>
        <fullName evidence="3">Carrier domain-containing protein</fullName>
    </recommendedName>
</protein>
<keyword evidence="1" id="KW-0596">Phosphopantetheine</keyword>
<dbReference type="Proteomes" id="UP000012283">
    <property type="component" value="Unassembled WGS sequence"/>
</dbReference>
<dbReference type="Gene3D" id="1.10.1200.10">
    <property type="entry name" value="ACP-like"/>
    <property type="match status" value="1"/>
</dbReference>
<dbReference type="PATRIC" id="fig|1308866.3.peg.1212"/>